<gene>
    <name evidence="4" type="ORF">POPTR_T055400</name>
</gene>
<dbReference type="InterPro" id="IPR008598">
    <property type="entry name" value="Di19_Zn-bd"/>
</dbReference>
<dbReference type="PANTHER" id="PTHR31875">
    <property type="entry name" value="PROTEIN DEHYDRATION-INDUCED 19"/>
    <property type="match status" value="1"/>
</dbReference>
<dbReference type="InterPro" id="IPR027935">
    <property type="entry name" value="Di19_C"/>
</dbReference>
<reference evidence="4" key="2">
    <citation type="submission" date="2017-07" db="EMBL/GenBank/DDBJ databases">
        <title>WGS assembly of Populus trichocarpa.</title>
        <authorList>
            <person name="Tuskan G."/>
            <person name="Difazio S."/>
            <person name="Jansson S."/>
            <person name="Bohlmann J."/>
            <person name="Grigoriev I."/>
            <person name="Hellsten U."/>
            <person name="Putnam N."/>
            <person name="Ralph S."/>
            <person name="Rombauts S."/>
            <person name="Salamov A."/>
            <person name="Schein J."/>
            <person name="Sterck L."/>
            <person name="Aerts A."/>
            <person name="Bhalerao R."/>
            <person name="Bhalerao R."/>
            <person name="Blaudez D."/>
            <person name="Boerjan W."/>
            <person name="Brun A."/>
            <person name="Brunner A."/>
            <person name="Busov V."/>
            <person name="Campbell M."/>
            <person name="Carlson J."/>
            <person name="Chalot M."/>
            <person name="Chapman J."/>
            <person name="Chen G."/>
            <person name="Cooper D."/>
            <person name="Coutinho P."/>
            <person name="Couturier J."/>
            <person name="Covert S."/>
            <person name="Cronk Q."/>
            <person name="Cunningham R."/>
            <person name="Davis J."/>
            <person name="Degroeve S."/>
            <person name="Dejardin A."/>
            <person name="Depamphilis C."/>
            <person name="Detter J."/>
            <person name="Dirks B."/>
            <person name="Dubchak I."/>
            <person name="Duplessis S."/>
            <person name="Ehlting J."/>
            <person name="Ellis B."/>
            <person name="Gendler K."/>
            <person name="Goodstein D."/>
            <person name="Gribskov M."/>
            <person name="Grimwood J."/>
            <person name="Groover A."/>
            <person name="Gunter L."/>
            <person name="Hamberger B."/>
            <person name="Heinze B."/>
            <person name="Helariutta Y."/>
            <person name="Henrissat B."/>
            <person name="Holligan D."/>
            <person name="Holt R."/>
            <person name="Huang W."/>
            <person name="Islam-Faridi N."/>
            <person name="Jones S."/>
            <person name="Jones-Rhoades M."/>
            <person name="Jorgensen R."/>
            <person name="Joshi C."/>
            <person name="Kangasjarvi J."/>
            <person name="Karlsson J."/>
            <person name="Kelleher C."/>
            <person name="Kirkpatrick R."/>
            <person name="Kirst M."/>
            <person name="Kohler A."/>
            <person name="Kalluri U."/>
            <person name="Larimer F."/>
            <person name="Leebens-Mack J."/>
            <person name="Leple J."/>
            <person name="Locascio P."/>
            <person name="Lou Y."/>
            <person name="Lucas S."/>
            <person name="Martin F."/>
            <person name="Montanini B."/>
            <person name="Napoli C."/>
            <person name="Nelson D."/>
            <person name="Nelson C."/>
            <person name="Nieminen K."/>
            <person name="Nilsson O."/>
            <person name="Pereda V."/>
            <person name="Peter G."/>
            <person name="Philippe R."/>
            <person name="Pilate G."/>
            <person name="Poliakov A."/>
            <person name="Razumovskaya J."/>
            <person name="Richardson P."/>
            <person name="Rinaldi C."/>
            <person name="Ritland K."/>
            <person name="Rouze P."/>
            <person name="Ryaboy D."/>
            <person name="Schmutz J."/>
            <person name="Schrader J."/>
            <person name="Segerman B."/>
            <person name="Shin H."/>
            <person name="Siddiqui A."/>
            <person name="Sterky F."/>
            <person name="Terry A."/>
            <person name="Tsai C."/>
            <person name="Uberbacher E."/>
            <person name="Unneberg P."/>
            <person name="Vahala J."/>
            <person name="Wall K."/>
            <person name="Wessler S."/>
            <person name="Yang G."/>
            <person name="Yin T."/>
            <person name="Douglas C."/>
            <person name="Marra M."/>
            <person name="Sandberg G."/>
            <person name="Van De Peer Y."/>
            <person name="Rokhsar D."/>
        </authorList>
    </citation>
    <scope>NUCLEOTIDE SEQUENCE</scope>
    <source>
        <strain evidence="4">Nisqually-1</strain>
    </source>
</reference>
<dbReference type="Pfam" id="PF14571">
    <property type="entry name" value="Di19_C"/>
    <property type="match status" value="1"/>
</dbReference>
<evidence type="ECO:0008006" key="5">
    <source>
        <dbReference type="Google" id="ProtNLM"/>
    </source>
</evidence>
<evidence type="ECO:0000256" key="1">
    <source>
        <dbReference type="ARBA" id="ARBA00007109"/>
    </source>
</evidence>
<reference evidence="4" key="1">
    <citation type="journal article" date="2006" name="Science">
        <title>The genome of black cottonwood, Populus trichocarpa (Torr. &amp; Gray).</title>
        <authorList>
            <person name="Tuskan G.A."/>
            <person name="Difazio S."/>
            <person name="Jansson S."/>
            <person name="Bohlmann J."/>
            <person name="Grigoriev I."/>
            <person name="Hellsten U."/>
            <person name="Putnam N."/>
            <person name="Ralph S."/>
            <person name="Rombauts S."/>
            <person name="Salamov A."/>
            <person name="Schein J."/>
            <person name="Sterck L."/>
            <person name="Aerts A."/>
            <person name="Bhalerao R.R."/>
            <person name="Bhalerao R.P."/>
            <person name="Blaudez D."/>
            <person name="Boerjan W."/>
            <person name="Brun A."/>
            <person name="Brunner A."/>
            <person name="Busov V."/>
            <person name="Campbell M."/>
            <person name="Carlson J."/>
            <person name="Chalot M."/>
            <person name="Chapman J."/>
            <person name="Chen G.L."/>
            <person name="Cooper D."/>
            <person name="Coutinho P.M."/>
            <person name="Couturier J."/>
            <person name="Covert S."/>
            <person name="Cronk Q."/>
            <person name="Cunningham R."/>
            <person name="Davis J."/>
            <person name="Degroeve S."/>
            <person name="Dejardin A."/>
            <person name="Depamphilis C."/>
            <person name="Detter J."/>
            <person name="Dirks B."/>
            <person name="Dubchak I."/>
            <person name="Duplessis S."/>
            <person name="Ehlting J."/>
            <person name="Ellis B."/>
            <person name="Gendler K."/>
            <person name="Goodstein D."/>
            <person name="Gribskov M."/>
            <person name="Grimwood J."/>
            <person name="Groover A."/>
            <person name="Gunter L."/>
            <person name="Hamberger B."/>
            <person name="Heinze B."/>
            <person name="Helariutta Y."/>
            <person name="Henrissat B."/>
            <person name="Holligan D."/>
            <person name="Holt R."/>
            <person name="Huang W."/>
            <person name="Islam-Faridi N."/>
            <person name="Jones S."/>
            <person name="Jones-Rhoades M."/>
            <person name="Jorgensen R."/>
            <person name="Joshi C."/>
            <person name="Kangasjarvi J."/>
            <person name="Karlsson J."/>
            <person name="Kelleher C."/>
            <person name="Kirkpatrick R."/>
            <person name="Kirst M."/>
            <person name="Kohler A."/>
            <person name="Kalluri U."/>
            <person name="Larimer F."/>
            <person name="Leebens-Mack J."/>
            <person name="Leple J.C."/>
            <person name="Locascio P."/>
            <person name="Lou Y."/>
            <person name="Lucas S."/>
            <person name="Martin F."/>
            <person name="Montanini B."/>
            <person name="Napoli C."/>
            <person name="Nelson D.R."/>
            <person name="Nelson C."/>
            <person name="Nieminen K."/>
            <person name="Nilsson O."/>
            <person name="Pereda V."/>
            <person name="Peter G."/>
            <person name="Philippe R."/>
            <person name="Pilate G."/>
            <person name="Poliakov A."/>
            <person name="Razumovskaya J."/>
            <person name="Richardson P."/>
            <person name="Rinaldi C."/>
            <person name="Ritland K."/>
            <person name="Rouze P."/>
            <person name="Ryaboy D."/>
            <person name="Schmutz J."/>
            <person name="Schrader J."/>
            <person name="Segerman B."/>
            <person name="Shin H."/>
            <person name="Siddiqui A."/>
            <person name="Sterky F."/>
            <person name="Terry A."/>
            <person name="Tsai C.J."/>
            <person name="Uberbacher E."/>
            <person name="Unneberg P."/>
            <person name="Vahala J."/>
            <person name="Wall K."/>
            <person name="Wessler S."/>
            <person name="Yang G."/>
            <person name="Yin T."/>
            <person name="Douglas C."/>
            <person name="Marra M."/>
            <person name="Sandberg G."/>
            <person name="Van de Peer Y."/>
            <person name="Rokhsar D."/>
        </authorList>
    </citation>
    <scope>NUCLEOTIDE SEQUENCE [LARGE SCALE GENOMIC DNA]</scope>
    <source>
        <strain evidence="4">Nisqually-1</strain>
    </source>
</reference>
<name>A0A2K1R8D1_POPTR</name>
<dbReference type="EMBL" id="KZ623364">
    <property type="protein sequence ID" value="PNS23538.1"/>
    <property type="molecule type" value="Genomic_DNA"/>
</dbReference>
<dbReference type="Pfam" id="PF05605">
    <property type="entry name" value="zf-Di19"/>
    <property type="match status" value="1"/>
</dbReference>
<dbReference type="InterPro" id="IPR033347">
    <property type="entry name" value="Di19"/>
</dbReference>
<protein>
    <recommendedName>
        <fullName evidence="5">Drought induced 19 protein type zinc-binding domain-containing protein</fullName>
    </recommendedName>
</protein>
<dbReference type="STRING" id="3694.A0A2K1R8D1"/>
<evidence type="ECO:0000259" key="3">
    <source>
        <dbReference type="Pfam" id="PF14571"/>
    </source>
</evidence>
<proteinExistence type="inferred from homology"/>
<dbReference type="PANTHER" id="PTHR31875:SF23">
    <property type="entry name" value="PROTEIN DEHYDRATION-INDUCED 19 HOMOLOG 4"/>
    <property type="match status" value="1"/>
</dbReference>
<accession>A0A2K1R8D1</accession>
<sequence length="123" mass="13509">MTLTKTEEDLKAEYLCPFCGEDFDVVGLFCHIHEEHPAEAKNGVCPVCAKRVGMNIITCSVRGDCRRGGANLAFSILRKELREGSLQSLLGGSSCFVSSSNTEPDPLLSPFIFLVIVLQNWKT</sequence>
<feature type="domain" description="Di19 zinc-binding" evidence="2">
    <location>
        <begin position="13"/>
        <end position="57"/>
    </location>
</feature>
<comment type="similarity">
    <text evidence="1">Belongs to the Di19 family.</text>
</comment>
<evidence type="ECO:0000259" key="2">
    <source>
        <dbReference type="Pfam" id="PF05605"/>
    </source>
</evidence>
<organism evidence="4">
    <name type="scientific">Populus trichocarpa</name>
    <name type="common">Western balsam poplar</name>
    <name type="synonym">Populus balsamifera subsp. trichocarpa</name>
    <dbReference type="NCBI Taxonomy" id="3694"/>
    <lineage>
        <taxon>Eukaryota</taxon>
        <taxon>Viridiplantae</taxon>
        <taxon>Streptophyta</taxon>
        <taxon>Embryophyta</taxon>
        <taxon>Tracheophyta</taxon>
        <taxon>Spermatophyta</taxon>
        <taxon>Magnoliopsida</taxon>
        <taxon>eudicotyledons</taxon>
        <taxon>Gunneridae</taxon>
        <taxon>Pentapetalae</taxon>
        <taxon>rosids</taxon>
        <taxon>fabids</taxon>
        <taxon>Malpighiales</taxon>
        <taxon>Salicaceae</taxon>
        <taxon>Saliceae</taxon>
        <taxon>Populus</taxon>
    </lineage>
</organism>
<dbReference type="AlphaFoldDB" id="A0A2K1R8D1"/>
<dbReference type="InParanoid" id="A0A2K1R8D1"/>
<evidence type="ECO:0000313" key="4">
    <source>
        <dbReference type="EMBL" id="PNS23538.1"/>
    </source>
</evidence>
<feature type="domain" description="Di19 C-terminal" evidence="3">
    <location>
        <begin position="74"/>
        <end position="115"/>
    </location>
</feature>